<feature type="binding site" evidence="10">
    <location>
        <position position="140"/>
    </location>
    <ligand>
        <name>[4Fe-4S] cluster</name>
        <dbReference type="ChEBI" id="CHEBI:49883"/>
        <label>2</label>
    </ligand>
</feature>
<organism evidence="13 14">
    <name type="scientific">Acetobacterium bakii</name>
    <dbReference type="NCBI Taxonomy" id="52689"/>
    <lineage>
        <taxon>Bacteria</taxon>
        <taxon>Bacillati</taxon>
        <taxon>Bacillota</taxon>
        <taxon>Clostridia</taxon>
        <taxon>Eubacteriales</taxon>
        <taxon>Eubacteriaceae</taxon>
        <taxon>Acetobacterium</taxon>
    </lineage>
</organism>
<dbReference type="GO" id="GO:0046872">
    <property type="term" value="F:metal ion binding"/>
    <property type="evidence" value="ECO:0007669"/>
    <property type="project" value="UniProtKB-KW"/>
</dbReference>
<keyword evidence="6 10" id="KW-0249">Electron transport</keyword>
<dbReference type="PROSITE" id="PS00198">
    <property type="entry name" value="4FE4S_FER_1"/>
    <property type="match status" value="2"/>
</dbReference>
<evidence type="ECO:0000313" key="14">
    <source>
        <dbReference type="Proteomes" id="UP000036873"/>
    </source>
</evidence>
<dbReference type="PROSITE" id="PS51656">
    <property type="entry name" value="4FE4S"/>
    <property type="match status" value="1"/>
</dbReference>
<evidence type="ECO:0000256" key="8">
    <source>
        <dbReference type="ARBA" id="ARBA00023014"/>
    </source>
</evidence>
<evidence type="ECO:0000256" key="6">
    <source>
        <dbReference type="ARBA" id="ARBA00022982"/>
    </source>
</evidence>
<feature type="domain" description="4Fe-4S ferredoxin-type" evidence="11">
    <location>
        <begin position="208"/>
        <end position="238"/>
    </location>
</feature>
<feature type="binding site" evidence="10">
    <location>
        <position position="180"/>
    </location>
    <ligand>
        <name>[4Fe-4S] cluster</name>
        <dbReference type="ChEBI" id="CHEBI:49883"/>
        <label>3</label>
    </ligand>
</feature>
<feature type="domain" description="4Fe-4S ferredoxin-type" evidence="11">
    <location>
        <begin position="239"/>
        <end position="268"/>
    </location>
</feature>
<evidence type="ECO:0000256" key="3">
    <source>
        <dbReference type="ARBA" id="ARBA00022723"/>
    </source>
</evidence>
<dbReference type="GO" id="GO:0022900">
    <property type="term" value="P:electron transport chain"/>
    <property type="evidence" value="ECO:0007669"/>
    <property type="project" value="UniProtKB-UniRule"/>
</dbReference>
<feature type="domain" description="4Fe-4S ferredoxin-type" evidence="11">
    <location>
        <begin position="165"/>
        <end position="194"/>
    </location>
</feature>
<keyword evidence="3 10" id="KW-0479">Metal-binding</keyword>
<feature type="binding site" evidence="10">
    <location>
        <position position="60"/>
    </location>
    <ligand>
        <name>[4Fe-4S] cluster</name>
        <dbReference type="ChEBI" id="CHEBI:49883"/>
        <label>1</label>
    </ligand>
</feature>
<feature type="domain" description="4Fe-4S ferredoxin-type" evidence="11">
    <location>
        <begin position="272"/>
        <end position="301"/>
    </location>
</feature>
<accession>A0A0L6U0U8</accession>
<dbReference type="Proteomes" id="UP000036873">
    <property type="component" value="Unassembled WGS sequence"/>
</dbReference>
<dbReference type="GO" id="GO:0009055">
    <property type="term" value="F:electron transfer activity"/>
    <property type="evidence" value="ECO:0007669"/>
    <property type="project" value="InterPro"/>
</dbReference>
<keyword evidence="8 10" id="KW-0411">Iron-sulfur</keyword>
<evidence type="ECO:0000256" key="4">
    <source>
        <dbReference type="ARBA" id="ARBA00022737"/>
    </source>
</evidence>
<evidence type="ECO:0000256" key="2">
    <source>
        <dbReference type="ARBA" id="ARBA00022485"/>
    </source>
</evidence>
<feature type="domain" description="4Fe-4S ferredoxin-type" evidence="11">
    <location>
        <begin position="303"/>
        <end position="332"/>
    </location>
</feature>
<feature type="binding site" evidence="10">
    <location>
        <position position="154"/>
    </location>
    <ligand>
        <name>[4Fe-4S] cluster</name>
        <dbReference type="ChEBI" id="CHEBI:49883"/>
        <label>3</label>
    </ligand>
</feature>
<feature type="binding site" evidence="10">
    <location>
        <position position="52"/>
    </location>
    <ligand>
        <name>[4Fe-4S] cluster</name>
        <dbReference type="ChEBI" id="CHEBI:49883"/>
        <label>1</label>
    </ligand>
</feature>
<dbReference type="PROSITE" id="PS51379">
    <property type="entry name" value="4FE4S_FER_2"/>
    <property type="match status" value="6"/>
</dbReference>
<comment type="cofactor">
    <cofactor evidence="10">
        <name>[4Fe-4S] cluster</name>
        <dbReference type="ChEBI" id="CHEBI:49883"/>
    </cofactor>
    <text evidence="10">Binds 3 [4Fe-4S] clusters.</text>
</comment>
<keyword evidence="2 10" id="KW-0004">4Fe-4S</keyword>
<keyword evidence="14" id="KW-1185">Reference proteome</keyword>
<evidence type="ECO:0000256" key="9">
    <source>
        <dbReference type="ARBA" id="ARBA00023136"/>
    </source>
</evidence>
<keyword evidence="4 10" id="KW-0677">Repeat</keyword>
<feature type="binding site" evidence="10">
    <location>
        <position position="184"/>
    </location>
    <ligand>
        <name>[4Fe-4S] cluster</name>
        <dbReference type="ChEBI" id="CHEBI:49883"/>
        <label>2</label>
    </ligand>
</feature>
<keyword evidence="1 10" id="KW-0813">Transport</keyword>
<dbReference type="EMBL" id="LGYO01000019">
    <property type="protein sequence ID" value="KNZ42146.1"/>
    <property type="molecule type" value="Genomic_DNA"/>
</dbReference>
<comment type="caution">
    <text evidence="13">The sequence shown here is derived from an EMBL/GenBank/DDBJ whole genome shotgun (WGS) entry which is preliminary data.</text>
</comment>
<evidence type="ECO:0000256" key="7">
    <source>
        <dbReference type="ARBA" id="ARBA00023004"/>
    </source>
</evidence>
<dbReference type="CDD" id="cd10549">
    <property type="entry name" value="MtMvhB_like"/>
    <property type="match status" value="2"/>
</dbReference>
<comment type="subunit">
    <text evidence="10">The complex is composed of six subunits: RnfA, RnfB, RnfC, RnfD, RnfE and RnfG.</text>
</comment>
<feature type="binding site" evidence="10">
    <location>
        <position position="55"/>
    </location>
    <ligand>
        <name>[4Fe-4S] cluster</name>
        <dbReference type="ChEBI" id="CHEBI:49883"/>
        <label>1</label>
    </ligand>
</feature>
<dbReference type="Gene3D" id="3.30.70.20">
    <property type="match status" value="3"/>
</dbReference>
<dbReference type="STRING" id="52689.AKG39_08240"/>
<evidence type="ECO:0000256" key="5">
    <source>
        <dbReference type="ARBA" id="ARBA00022967"/>
    </source>
</evidence>
<feature type="binding site" evidence="10">
    <location>
        <position position="177"/>
    </location>
    <ligand>
        <name>[4Fe-4S] cluster</name>
        <dbReference type="ChEBI" id="CHEBI:49883"/>
        <label>3</label>
    </ligand>
</feature>
<dbReference type="PANTHER" id="PTHR43560:SF1">
    <property type="entry name" value="ION-TRANSLOCATING OXIDOREDUCTASE COMPLEX SUBUNIT B"/>
    <property type="match status" value="1"/>
</dbReference>
<name>A0A0L6U0U8_9FIRM</name>
<sequence length="335" mass="34932">MEMLNAILVPVGILGLFGLVFGVGLAIAAKVFEVDVDHRFPIVRAALPGANCGGCGLPGCDALALAIINGEAGVDACPVGGASAATAIAEIMGMEASTAARQIATVICQGTCETAPNRAEYYGEMDCREAMIASGGSKDCRYGCMGYGTCKAVCPFDAIVMGEDGLPKVDPDKCTSCGKCVEACPKSIMVLVPATQDVIVKCHSAAKGKIAKQACSTACIACGACVKACRFDAIKVVNNCAIIDYDKCTQCYECVDKCPMNTISGDVEFGKKSAYIIDENCIGCGLCAKNCPVEAITGEIKKSPYIIDHDKCIGCGICFEKCKKNAIEMRPINKK</sequence>
<dbReference type="InterPro" id="IPR007202">
    <property type="entry name" value="4Fe-4S_dom"/>
</dbReference>
<dbReference type="AlphaFoldDB" id="A0A0L6U0U8"/>
<dbReference type="Pfam" id="PF04060">
    <property type="entry name" value="FeS"/>
    <property type="match status" value="1"/>
</dbReference>
<dbReference type="SUPFAM" id="SSF54862">
    <property type="entry name" value="4Fe-4S ferredoxins"/>
    <property type="match status" value="2"/>
</dbReference>
<keyword evidence="10" id="KW-1003">Cell membrane</keyword>
<dbReference type="InterPro" id="IPR017896">
    <property type="entry name" value="4Fe4S_Fe-S-bd"/>
</dbReference>
<feature type="region of interest" description="Hydrophobic" evidence="10">
    <location>
        <begin position="1"/>
        <end position="29"/>
    </location>
</feature>
<keyword evidence="7 10" id="KW-0408">Iron</keyword>
<feature type="binding site" evidence="10">
    <location>
        <position position="150"/>
    </location>
    <ligand>
        <name>[4Fe-4S] cluster</name>
        <dbReference type="ChEBI" id="CHEBI:49883"/>
        <label>2</label>
    </ligand>
</feature>
<comment type="subcellular location">
    <subcellularLocation>
        <location evidence="10">Cell membrane</location>
    </subcellularLocation>
</comment>
<comment type="similarity">
    <text evidence="10">Belongs to the 4Fe4S bacterial-type ferredoxin family. RnfB subfamily.</text>
</comment>
<dbReference type="PANTHER" id="PTHR43560">
    <property type="entry name" value="ION-TRANSLOCATING OXIDOREDUCTASE COMPLEX SUBUNIT B"/>
    <property type="match status" value="1"/>
</dbReference>
<reference evidence="14" key="1">
    <citation type="submission" date="2015-07" db="EMBL/GenBank/DDBJ databases">
        <title>Draft genome sequence of Acetobacterium bakii DSM 8293, a potential psychrophilic chemical producer through syngas fermentation.</title>
        <authorList>
            <person name="Song Y."/>
            <person name="Hwang S."/>
            <person name="Cho B.-K."/>
        </authorList>
    </citation>
    <scope>NUCLEOTIDE SEQUENCE [LARGE SCALE GENOMIC DNA]</scope>
    <source>
        <strain evidence="14">DSM 8239</strain>
    </source>
</reference>
<keyword evidence="9 10" id="KW-0472">Membrane</keyword>
<comment type="caution">
    <text evidence="10">Lacks conserved residue(s) required for the propagation of feature annotation.</text>
</comment>
<dbReference type="InterPro" id="IPR050395">
    <property type="entry name" value="4Fe4S_Ferredoxin_RnfB"/>
</dbReference>
<evidence type="ECO:0000256" key="10">
    <source>
        <dbReference type="HAMAP-Rule" id="MF_00463"/>
    </source>
</evidence>
<dbReference type="InterPro" id="IPR017900">
    <property type="entry name" value="4Fe4S_Fe_S_CS"/>
</dbReference>
<evidence type="ECO:0000256" key="1">
    <source>
        <dbReference type="ARBA" id="ARBA00022448"/>
    </source>
</evidence>
<feature type="domain" description="4Fe-4S" evidence="12">
    <location>
        <begin position="35"/>
        <end position="94"/>
    </location>
</feature>
<dbReference type="Pfam" id="PF12838">
    <property type="entry name" value="Fer4_7"/>
    <property type="match status" value="2"/>
</dbReference>
<dbReference type="EC" id="7.-.-.-" evidence="10"/>
<evidence type="ECO:0000259" key="12">
    <source>
        <dbReference type="PROSITE" id="PS51656"/>
    </source>
</evidence>
<evidence type="ECO:0000313" key="13">
    <source>
        <dbReference type="EMBL" id="KNZ42146.1"/>
    </source>
</evidence>
<dbReference type="GO" id="GO:0005886">
    <property type="term" value="C:plasma membrane"/>
    <property type="evidence" value="ECO:0007669"/>
    <property type="project" value="UniProtKB-SubCell"/>
</dbReference>
<feature type="binding site" evidence="10">
    <location>
        <position position="144"/>
    </location>
    <ligand>
        <name>[4Fe-4S] cluster</name>
        <dbReference type="ChEBI" id="CHEBI:49883"/>
        <label>2</label>
    </ligand>
</feature>
<gene>
    <name evidence="10" type="primary">rnfB</name>
    <name evidence="13" type="ORF">AKG39_08240</name>
</gene>
<feature type="binding site" evidence="10">
    <location>
        <position position="77"/>
    </location>
    <ligand>
        <name>[4Fe-4S] cluster</name>
        <dbReference type="ChEBI" id="CHEBI:49883"/>
        <label>1</label>
    </ligand>
</feature>
<dbReference type="InterPro" id="IPR010207">
    <property type="entry name" value="Elect_transpt_cplx_RnfB/RsxB"/>
</dbReference>
<feature type="binding site" evidence="10">
    <location>
        <position position="174"/>
    </location>
    <ligand>
        <name>[4Fe-4S] cluster</name>
        <dbReference type="ChEBI" id="CHEBI:49883"/>
        <label>3</label>
    </ligand>
</feature>
<dbReference type="PATRIC" id="fig|52689.4.peg.779"/>
<dbReference type="HAMAP" id="MF_00463">
    <property type="entry name" value="RsxB_RnfB"/>
    <property type="match status" value="1"/>
</dbReference>
<protein>
    <recommendedName>
        <fullName evidence="10">Ion-translocating oxidoreductase complex subunit B</fullName>
        <ecNumber evidence="10">7.-.-.-</ecNumber>
    </recommendedName>
    <alternativeName>
        <fullName evidence="10">Rnf electron transport complex subunit B</fullName>
    </alternativeName>
</protein>
<dbReference type="Gene3D" id="1.10.15.40">
    <property type="entry name" value="Electron transport complex subunit B, putative Fe-S cluster"/>
    <property type="match status" value="1"/>
</dbReference>
<proteinExistence type="inferred from homology"/>
<feature type="domain" description="4Fe-4S ferredoxin-type" evidence="11">
    <location>
        <begin position="144"/>
        <end position="164"/>
    </location>
</feature>
<dbReference type="Pfam" id="PF00037">
    <property type="entry name" value="Fer4"/>
    <property type="match status" value="2"/>
</dbReference>
<keyword evidence="5 10" id="KW-1278">Translocase</keyword>
<comment type="function">
    <text evidence="10">Part of a membrane-bound complex that couples electron transfer with translocation of ions across the membrane.</text>
</comment>
<dbReference type="GO" id="GO:0051539">
    <property type="term" value="F:4 iron, 4 sulfur cluster binding"/>
    <property type="evidence" value="ECO:0007669"/>
    <property type="project" value="UniProtKB-UniRule"/>
</dbReference>
<evidence type="ECO:0000259" key="11">
    <source>
        <dbReference type="PROSITE" id="PS51379"/>
    </source>
</evidence>